<evidence type="ECO:0000313" key="5">
    <source>
        <dbReference type="Proteomes" id="UP000306102"/>
    </source>
</evidence>
<protein>
    <recommendedName>
        <fullName evidence="3">RING-type domain-containing protein</fullName>
    </recommendedName>
</protein>
<keyword evidence="5" id="KW-1185">Reference proteome</keyword>
<dbReference type="Gene3D" id="3.30.40.10">
    <property type="entry name" value="Zinc/RING finger domain, C3HC4 (zinc finger)"/>
    <property type="match status" value="1"/>
</dbReference>
<keyword evidence="1" id="KW-0479">Metal-binding</keyword>
<dbReference type="InterPro" id="IPR013083">
    <property type="entry name" value="Znf_RING/FYVE/PHD"/>
</dbReference>
<dbReference type="PROSITE" id="PS50089">
    <property type="entry name" value="ZF_RING_2"/>
    <property type="match status" value="1"/>
</dbReference>
<evidence type="ECO:0000256" key="2">
    <source>
        <dbReference type="SAM" id="Phobius"/>
    </source>
</evidence>
<dbReference type="AlphaFoldDB" id="A0A4S4EAA4"/>
<dbReference type="SMART" id="SM01197">
    <property type="entry name" value="FANCL_C"/>
    <property type="match status" value="1"/>
</dbReference>
<dbReference type="Proteomes" id="UP000306102">
    <property type="component" value="Unassembled WGS sequence"/>
</dbReference>
<keyword evidence="2" id="KW-0472">Membrane</keyword>
<sequence>MPVLYYGLAVVGTAAVVLAIYNLIIIKWCAEHHHQRRRRPEGLVRTLEPISSRSFDNPNIHLVGSFKYKKEQGGAQDQGYEYECPVCLSVFEEGEEVRQLPRCNHSFHAACIDMWLFSHFDCPVCRAPVELPVLRRHAVADRPDNSREGLLDTTAIPV</sequence>
<keyword evidence="2" id="KW-0812">Transmembrane</keyword>
<dbReference type="CDD" id="cd16461">
    <property type="entry name" value="RING-H2_EL5-like"/>
    <property type="match status" value="1"/>
</dbReference>
<keyword evidence="1" id="KW-0862">Zinc</keyword>
<dbReference type="PANTHER" id="PTHR45676">
    <property type="entry name" value="RING-H2 FINGER PROTEIN ATL51-RELATED"/>
    <property type="match status" value="1"/>
</dbReference>
<name>A0A4S4EAA4_CAMSN</name>
<evidence type="ECO:0000256" key="1">
    <source>
        <dbReference type="PROSITE-ProRule" id="PRU00175"/>
    </source>
</evidence>
<organism evidence="4 5">
    <name type="scientific">Camellia sinensis var. sinensis</name>
    <name type="common">China tea</name>
    <dbReference type="NCBI Taxonomy" id="542762"/>
    <lineage>
        <taxon>Eukaryota</taxon>
        <taxon>Viridiplantae</taxon>
        <taxon>Streptophyta</taxon>
        <taxon>Embryophyta</taxon>
        <taxon>Tracheophyta</taxon>
        <taxon>Spermatophyta</taxon>
        <taxon>Magnoliopsida</taxon>
        <taxon>eudicotyledons</taxon>
        <taxon>Gunneridae</taxon>
        <taxon>Pentapetalae</taxon>
        <taxon>asterids</taxon>
        <taxon>Ericales</taxon>
        <taxon>Theaceae</taxon>
        <taxon>Camellia</taxon>
    </lineage>
</organism>
<gene>
    <name evidence="4" type="ORF">TEA_022980</name>
</gene>
<evidence type="ECO:0000313" key="4">
    <source>
        <dbReference type="EMBL" id="THG12475.1"/>
    </source>
</evidence>
<dbReference type="GO" id="GO:0016567">
    <property type="term" value="P:protein ubiquitination"/>
    <property type="evidence" value="ECO:0007669"/>
    <property type="project" value="UniProtKB-UniPathway"/>
</dbReference>
<dbReference type="GO" id="GO:0008270">
    <property type="term" value="F:zinc ion binding"/>
    <property type="evidence" value="ECO:0007669"/>
    <property type="project" value="UniProtKB-KW"/>
</dbReference>
<evidence type="ECO:0000259" key="3">
    <source>
        <dbReference type="PROSITE" id="PS50089"/>
    </source>
</evidence>
<proteinExistence type="predicted"/>
<reference evidence="4 5" key="1">
    <citation type="journal article" date="2018" name="Proc. Natl. Acad. Sci. U.S.A.">
        <title>Draft genome sequence of Camellia sinensis var. sinensis provides insights into the evolution of the tea genome and tea quality.</title>
        <authorList>
            <person name="Wei C."/>
            <person name="Yang H."/>
            <person name="Wang S."/>
            <person name="Zhao J."/>
            <person name="Liu C."/>
            <person name="Gao L."/>
            <person name="Xia E."/>
            <person name="Lu Y."/>
            <person name="Tai Y."/>
            <person name="She G."/>
            <person name="Sun J."/>
            <person name="Cao H."/>
            <person name="Tong W."/>
            <person name="Gao Q."/>
            <person name="Li Y."/>
            <person name="Deng W."/>
            <person name="Jiang X."/>
            <person name="Wang W."/>
            <person name="Chen Q."/>
            <person name="Zhang S."/>
            <person name="Li H."/>
            <person name="Wu J."/>
            <person name="Wang P."/>
            <person name="Li P."/>
            <person name="Shi C."/>
            <person name="Zheng F."/>
            <person name="Jian J."/>
            <person name="Huang B."/>
            <person name="Shan D."/>
            <person name="Shi M."/>
            <person name="Fang C."/>
            <person name="Yue Y."/>
            <person name="Li F."/>
            <person name="Li D."/>
            <person name="Wei S."/>
            <person name="Han B."/>
            <person name="Jiang C."/>
            <person name="Yin Y."/>
            <person name="Xia T."/>
            <person name="Zhang Z."/>
            <person name="Bennetzen J.L."/>
            <person name="Zhao S."/>
            <person name="Wan X."/>
        </authorList>
    </citation>
    <scope>NUCLEOTIDE SEQUENCE [LARGE SCALE GENOMIC DNA]</scope>
    <source>
        <strain evidence="5">cv. Shuchazao</strain>
        <tissue evidence="4">Leaf</tissue>
    </source>
</reference>
<dbReference type="InterPro" id="IPR001841">
    <property type="entry name" value="Znf_RING"/>
</dbReference>
<dbReference type="UniPathway" id="UPA00143"/>
<dbReference type="EMBL" id="SDRB02006529">
    <property type="protein sequence ID" value="THG12475.1"/>
    <property type="molecule type" value="Genomic_DNA"/>
</dbReference>
<dbReference type="FunFam" id="3.30.40.10:FF:000878">
    <property type="entry name" value="RING-H2 finger protein ATL52"/>
    <property type="match status" value="1"/>
</dbReference>
<dbReference type="PANTHER" id="PTHR45676:SF84">
    <property type="entry name" value="RING-TYPE DOMAIN-CONTAINING PROTEIN"/>
    <property type="match status" value="1"/>
</dbReference>
<accession>A0A4S4EAA4</accession>
<feature type="transmembrane region" description="Helical" evidence="2">
    <location>
        <begin position="6"/>
        <end position="30"/>
    </location>
</feature>
<keyword evidence="1" id="KW-0863">Zinc-finger</keyword>
<dbReference type="Pfam" id="PF13639">
    <property type="entry name" value="zf-RING_2"/>
    <property type="match status" value="1"/>
</dbReference>
<comment type="caution">
    <text evidence="4">The sequence shown here is derived from an EMBL/GenBank/DDBJ whole genome shotgun (WGS) entry which is preliminary data.</text>
</comment>
<dbReference type="SUPFAM" id="SSF57850">
    <property type="entry name" value="RING/U-box"/>
    <property type="match status" value="1"/>
</dbReference>
<dbReference type="SMART" id="SM00184">
    <property type="entry name" value="RING"/>
    <property type="match status" value="1"/>
</dbReference>
<feature type="domain" description="RING-type" evidence="3">
    <location>
        <begin position="84"/>
        <end position="126"/>
    </location>
</feature>
<keyword evidence="2" id="KW-1133">Transmembrane helix</keyword>